<dbReference type="InterPro" id="IPR014729">
    <property type="entry name" value="Rossmann-like_a/b/a_fold"/>
</dbReference>
<dbReference type="CDD" id="cd00712">
    <property type="entry name" value="AsnB"/>
    <property type="match status" value="1"/>
</dbReference>
<keyword evidence="5" id="KW-0067">ATP-binding</keyword>
<keyword evidence="6" id="KW-0315">Glutamine amidotransferase</keyword>
<evidence type="ECO:0000313" key="10">
    <source>
        <dbReference type="Proteomes" id="UP000776651"/>
    </source>
</evidence>
<keyword evidence="10" id="KW-1185">Reference proteome</keyword>
<dbReference type="NCBIfam" id="TIGR01536">
    <property type="entry name" value="asn_synth_AEB"/>
    <property type="match status" value="1"/>
</dbReference>
<dbReference type="InterPro" id="IPR051786">
    <property type="entry name" value="ASN_synthetase/amidase"/>
</dbReference>
<dbReference type="Gene3D" id="3.60.20.10">
    <property type="entry name" value="Glutamine Phosphoribosylpyrophosphate, subunit 1, domain 1"/>
    <property type="match status" value="1"/>
</dbReference>
<evidence type="ECO:0000256" key="2">
    <source>
        <dbReference type="ARBA" id="ARBA00005752"/>
    </source>
</evidence>
<sequence length="647" mass="71558">MCGIAGFLDFDRQRCADPLRLLDSMRDTLTHRGPDAGGSALEAEGRIGLGHRRLAIIDLSQTGAQPMESASGRHVIVFNGEIYNFQSIRNELTALGVDFRGTSDTEVLLEAIERFGLQEALGRANGMFALAVYDRKKRQLAFARDRLGKKPLYIGISGSTLAFGSELKALRCHPKFSHLQIDPRAAAQYMRLGYVPAPLSIYRHVGKLPAASYLVFSIDEKAPDPEAIHEEAVQYWSMYDAAREGVEARFGDESEALDALEDQLGAAVERRLVSDVPVGAFLSGGVDSSLVCAVMQEQLGGRAKTFTVGFAESEFDETADAAELAAYIGSHHTELPVDPDAALGAVGELQEIFDEPFADPSQIPSLLISRLIRSEVTVAISGDGGDEFFGGYKRYSRMLAMERLAKRLPNAAWQAFDKAPLWLVDAGSKAAGRLTSAVHAEELSGDRMKKILAVVGQRDFRHRYEQFNSQWTGEGAASSSPLITSPVPPGFGQLEQMMYLDAICYLPDDVLVKVDRASMAASLEVRAPLLDYELISTAWRMPTSLRMQNGEIGKVALRKLLTRRVPEHMINRPKRGFGVPLNEWLRGPLRNLADEHLAAAKVDQVGYFDSDEVSKLWAEHRSGRRNWGFHLWNCICFSMWHGRWMTH</sequence>
<protein>
    <recommendedName>
        <fullName evidence="3">asparagine synthase (glutamine-hydrolyzing)</fullName>
        <ecNumber evidence="3">6.3.5.4</ecNumber>
    </recommendedName>
</protein>
<dbReference type="CDD" id="cd01991">
    <property type="entry name" value="Asn_synthase_B_C"/>
    <property type="match status" value="1"/>
</dbReference>
<dbReference type="PANTHER" id="PTHR43284:SF1">
    <property type="entry name" value="ASPARAGINE SYNTHETASE"/>
    <property type="match status" value="1"/>
</dbReference>
<dbReference type="Pfam" id="PF00733">
    <property type="entry name" value="Asn_synthase"/>
    <property type="match status" value="1"/>
</dbReference>
<comment type="similarity">
    <text evidence="2">Belongs to the asparagine synthetase family.</text>
</comment>
<dbReference type="GO" id="GO:0004066">
    <property type="term" value="F:asparagine synthase (glutamine-hydrolyzing) activity"/>
    <property type="evidence" value="ECO:0007669"/>
    <property type="project" value="UniProtKB-EC"/>
</dbReference>
<dbReference type="Proteomes" id="UP000776651">
    <property type="component" value="Unassembled WGS sequence"/>
</dbReference>
<dbReference type="Pfam" id="PF13522">
    <property type="entry name" value="GATase_6"/>
    <property type="match status" value="1"/>
</dbReference>
<proteinExistence type="inferred from homology"/>
<evidence type="ECO:0000256" key="7">
    <source>
        <dbReference type="ARBA" id="ARBA00048741"/>
    </source>
</evidence>
<name>A0ABS7JJ86_9SPHN</name>
<dbReference type="PROSITE" id="PS51278">
    <property type="entry name" value="GATASE_TYPE_2"/>
    <property type="match status" value="1"/>
</dbReference>
<dbReference type="InterPro" id="IPR006426">
    <property type="entry name" value="Asn_synth_AEB"/>
</dbReference>
<dbReference type="SUPFAM" id="SSF56235">
    <property type="entry name" value="N-terminal nucleophile aminohydrolases (Ntn hydrolases)"/>
    <property type="match status" value="1"/>
</dbReference>
<dbReference type="RefSeq" id="WP_221598205.1">
    <property type="nucleotide sequence ID" value="NZ_JAIGNQ010000003.1"/>
</dbReference>
<evidence type="ECO:0000313" key="9">
    <source>
        <dbReference type="EMBL" id="MBX7488913.1"/>
    </source>
</evidence>
<keyword evidence="4" id="KW-0547">Nucleotide-binding</keyword>
<dbReference type="EMBL" id="JAIGNQ010000003">
    <property type="protein sequence ID" value="MBX7488913.1"/>
    <property type="molecule type" value="Genomic_DNA"/>
</dbReference>
<accession>A0ABS7JJ86</accession>
<dbReference type="InterPro" id="IPR001962">
    <property type="entry name" value="Asn_synthase"/>
</dbReference>
<evidence type="ECO:0000256" key="3">
    <source>
        <dbReference type="ARBA" id="ARBA00012737"/>
    </source>
</evidence>
<evidence type="ECO:0000256" key="5">
    <source>
        <dbReference type="ARBA" id="ARBA00022840"/>
    </source>
</evidence>
<comment type="catalytic activity">
    <reaction evidence="7">
        <text>L-aspartate + L-glutamine + ATP + H2O = L-asparagine + L-glutamate + AMP + diphosphate + H(+)</text>
        <dbReference type="Rhea" id="RHEA:12228"/>
        <dbReference type="ChEBI" id="CHEBI:15377"/>
        <dbReference type="ChEBI" id="CHEBI:15378"/>
        <dbReference type="ChEBI" id="CHEBI:29985"/>
        <dbReference type="ChEBI" id="CHEBI:29991"/>
        <dbReference type="ChEBI" id="CHEBI:30616"/>
        <dbReference type="ChEBI" id="CHEBI:33019"/>
        <dbReference type="ChEBI" id="CHEBI:58048"/>
        <dbReference type="ChEBI" id="CHEBI:58359"/>
        <dbReference type="ChEBI" id="CHEBI:456215"/>
        <dbReference type="EC" id="6.3.5.4"/>
    </reaction>
</comment>
<dbReference type="PANTHER" id="PTHR43284">
    <property type="entry name" value="ASPARAGINE SYNTHETASE (GLUTAMINE-HYDROLYZING)"/>
    <property type="match status" value="1"/>
</dbReference>
<feature type="domain" description="Glutamine amidotransferase type-2" evidence="8">
    <location>
        <begin position="2"/>
        <end position="219"/>
    </location>
</feature>
<dbReference type="InterPro" id="IPR033738">
    <property type="entry name" value="AsnB_N"/>
</dbReference>
<evidence type="ECO:0000256" key="6">
    <source>
        <dbReference type="ARBA" id="ARBA00022962"/>
    </source>
</evidence>
<dbReference type="EC" id="6.3.5.4" evidence="3"/>
<dbReference type="InterPro" id="IPR029055">
    <property type="entry name" value="Ntn_hydrolases_N"/>
</dbReference>
<organism evidence="9 10">
    <name type="scientific">Qipengyuania pacifica</name>
    <dbReference type="NCBI Taxonomy" id="2860199"/>
    <lineage>
        <taxon>Bacteria</taxon>
        <taxon>Pseudomonadati</taxon>
        <taxon>Pseudomonadota</taxon>
        <taxon>Alphaproteobacteria</taxon>
        <taxon>Sphingomonadales</taxon>
        <taxon>Erythrobacteraceae</taxon>
        <taxon>Qipengyuania</taxon>
    </lineage>
</organism>
<gene>
    <name evidence="9" type="primary">asnB</name>
    <name evidence="9" type="ORF">K3177_10350</name>
</gene>
<comment type="caution">
    <text evidence="9">The sequence shown here is derived from an EMBL/GenBank/DDBJ whole genome shotgun (WGS) entry which is preliminary data.</text>
</comment>
<evidence type="ECO:0000256" key="4">
    <source>
        <dbReference type="ARBA" id="ARBA00022741"/>
    </source>
</evidence>
<evidence type="ECO:0000259" key="8">
    <source>
        <dbReference type="PROSITE" id="PS51278"/>
    </source>
</evidence>
<comment type="pathway">
    <text evidence="1">Amino-acid biosynthesis; L-asparagine biosynthesis; L-asparagine from L-aspartate (L-Gln route): step 1/1.</text>
</comment>
<dbReference type="Gene3D" id="3.40.50.620">
    <property type="entry name" value="HUPs"/>
    <property type="match status" value="1"/>
</dbReference>
<evidence type="ECO:0000256" key="1">
    <source>
        <dbReference type="ARBA" id="ARBA00005187"/>
    </source>
</evidence>
<dbReference type="SUPFAM" id="SSF52402">
    <property type="entry name" value="Adenine nucleotide alpha hydrolases-like"/>
    <property type="match status" value="1"/>
</dbReference>
<keyword evidence="9" id="KW-0436">Ligase</keyword>
<reference evidence="9 10" key="1">
    <citation type="submission" date="2021-08" db="EMBL/GenBank/DDBJ databases">
        <title>Comparative Genomics Analysis of the Genus Qipengyuania Reveals Extensive Genetic Diversity and Metabolic Versatility, Including the Description of Fifteen Novel Species.</title>
        <authorList>
            <person name="Liu Y."/>
        </authorList>
    </citation>
    <scope>NUCLEOTIDE SEQUENCE [LARGE SCALE GENOMIC DNA]</scope>
    <source>
        <strain evidence="9 10">GH25</strain>
    </source>
</reference>
<dbReference type="InterPro" id="IPR017932">
    <property type="entry name" value="GATase_2_dom"/>
</dbReference>
<dbReference type="PIRSF" id="PIRSF001589">
    <property type="entry name" value="Asn_synthetase_glu-h"/>
    <property type="match status" value="1"/>
</dbReference>